<organism evidence="1 2">
    <name type="scientific">Hyalomma asiaticum</name>
    <name type="common">Tick</name>
    <dbReference type="NCBI Taxonomy" id="266040"/>
    <lineage>
        <taxon>Eukaryota</taxon>
        <taxon>Metazoa</taxon>
        <taxon>Ecdysozoa</taxon>
        <taxon>Arthropoda</taxon>
        <taxon>Chelicerata</taxon>
        <taxon>Arachnida</taxon>
        <taxon>Acari</taxon>
        <taxon>Parasitiformes</taxon>
        <taxon>Ixodida</taxon>
        <taxon>Ixodoidea</taxon>
        <taxon>Ixodidae</taxon>
        <taxon>Hyalomminae</taxon>
        <taxon>Hyalomma</taxon>
    </lineage>
</organism>
<dbReference type="EMBL" id="CM023484">
    <property type="protein sequence ID" value="KAH6932748.1"/>
    <property type="molecule type" value="Genomic_DNA"/>
</dbReference>
<gene>
    <name evidence="1" type="ORF">HPB50_009186</name>
</gene>
<proteinExistence type="predicted"/>
<protein>
    <submittedName>
        <fullName evidence="1">Uncharacterized protein</fullName>
    </submittedName>
</protein>
<dbReference type="Proteomes" id="UP000821845">
    <property type="component" value="Chromosome 4"/>
</dbReference>
<evidence type="ECO:0000313" key="2">
    <source>
        <dbReference type="Proteomes" id="UP000821845"/>
    </source>
</evidence>
<keyword evidence="2" id="KW-1185">Reference proteome</keyword>
<evidence type="ECO:0000313" key="1">
    <source>
        <dbReference type="EMBL" id="KAH6932748.1"/>
    </source>
</evidence>
<comment type="caution">
    <text evidence="1">The sequence shown here is derived from an EMBL/GenBank/DDBJ whole genome shotgun (WGS) entry which is preliminary data.</text>
</comment>
<reference evidence="1" key="1">
    <citation type="submission" date="2020-05" db="EMBL/GenBank/DDBJ databases">
        <title>Large-scale comparative analyses of tick genomes elucidate their genetic diversity and vector capacities.</title>
        <authorList>
            <person name="Jia N."/>
            <person name="Wang J."/>
            <person name="Shi W."/>
            <person name="Du L."/>
            <person name="Sun Y."/>
            <person name="Zhan W."/>
            <person name="Jiang J."/>
            <person name="Wang Q."/>
            <person name="Zhang B."/>
            <person name="Ji P."/>
            <person name="Sakyi L.B."/>
            <person name="Cui X."/>
            <person name="Yuan T."/>
            <person name="Jiang B."/>
            <person name="Yang W."/>
            <person name="Lam T.T.-Y."/>
            <person name="Chang Q."/>
            <person name="Ding S."/>
            <person name="Wang X."/>
            <person name="Zhu J."/>
            <person name="Ruan X."/>
            <person name="Zhao L."/>
            <person name="Wei J."/>
            <person name="Que T."/>
            <person name="Du C."/>
            <person name="Cheng J."/>
            <person name="Dai P."/>
            <person name="Han X."/>
            <person name="Huang E."/>
            <person name="Gao Y."/>
            <person name="Liu J."/>
            <person name="Shao H."/>
            <person name="Ye R."/>
            <person name="Li L."/>
            <person name="Wei W."/>
            <person name="Wang X."/>
            <person name="Wang C."/>
            <person name="Yang T."/>
            <person name="Huo Q."/>
            <person name="Li W."/>
            <person name="Guo W."/>
            <person name="Chen H."/>
            <person name="Zhou L."/>
            <person name="Ni X."/>
            <person name="Tian J."/>
            <person name="Zhou Y."/>
            <person name="Sheng Y."/>
            <person name="Liu T."/>
            <person name="Pan Y."/>
            <person name="Xia L."/>
            <person name="Li J."/>
            <person name="Zhao F."/>
            <person name="Cao W."/>
        </authorList>
    </citation>
    <scope>NUCLEOTIDE SEQUENCE</scope>
    <source>
        <strain evidence="1">Hyas-2018</strain>
    </source>
</reference>
<sequence>MSLADRRARFRCLKPPPQLRNQKFQYQTRHHERNMFIVTIPGLVLEDSVQAYNMVAGGKLESWGVDCAAKDIGVVEKNFKLNSECVGIGGRG</sequence>
<name>A0ACB7SG87_HYAAI</name>
<accession>A0ACB7SG87</accession>